<evidence type="ECO:0000256" key="8">
    <source>
        <dbReference type="ARBA" id="ARBA00022679"/>
    </source>
</evidence>
<comment type="catalytic activity">
    <reaction evidence="15">
        <text>a CDP-1,2-diacyl-sn-glycerol + sn-glycerol 3-phosphate = a 1,2-diacyl-sn-glycero-3-phospho-(1'-sn-glycero-3'-phosphate) + CMP + H(+)</text>
        <dbReference type="Rhea" id="RHEA:12593"/>
        <dbReference type="ChEBI" id="CHEBI:15378"/>
        <dbReference type="ChEBI" id="CHEBI:57597"/>
        <dbReference type="ChEBI" id="CHEBI:58332"/>
        <dbReference type="ChEBI" id="CHEBI:60110"/>
        <dbReference type="ChEBI" id="CHEBI:60377"/>
        <dbReference type="EC" id="2.7.8.5"/>
    </reaction>
</comment>
<keyword evidence="14" id="KW-1208">Phospholipid metabolism</keyword>
<comment type="caution">
    <text evidence="18">The sequence shown here is derived from an EMBL/GenBank/DDBJ whole genome shotgun (WGS) entry which is preliminary data.</text>
</comment>
<keyword evidence="11" id="KW-0443">Lipid metabolism</keyword>
<evidence type="ECO:0000256" key="7">
    <source>
        <dbReference type="ARBA" id="ARBA00022516"/>
    </source>
</evidence>
<accession>A0A4Q9GR90</accession>
<reference evidence="18 19" key="1">
    <citation type="submission" date="2019-02" db="EMBL/GenBank/DDBJ databases">
        <title>Hansschlegelia quercus sp. nov., a novel methylotrophic bacterium from buds of oak (Quercus robur L.).</title>
        <authorList>
            <person name="Agafonova N.V."/>
            <person name="Kaparullina E.N."/>
            <person name="Grouzdev D.S."/>
            <person name="Doronina N.V."/>
        </authorList>
    </citation>
    <scope>NUCLEOTIDE SEQUENCE [LARGE SCALE GENOMIC DNA]</scope>
    <source>
        <strain evidence="18 19">Dub</strain>
    </source>
</reference>
<dbReference type="PIRSF" id="PIRSF000847">
    <property type="entry name" value="Phos_ph_gly_syn"/>
    <property type="match status" value="1"/>
</dbReference>
<sequence>MNLPNLLTIARIFSVPLLVWLIASGQPLAAFWLFALAGVTDGLDGYLARTRNQKTELGAYLDAVADKALLVSIYVTLGVLLEIPRLLAIAVVFRDVVIIGGVLVAWLVARPLPIVPLAVSKLNTVAQIVFAGFILGSDGFGLSLPLAETMGAWGVGGLTLASAAAYLVAFIRHMALTEPAAPGDQERAP</sequence>
<evidence type="ECO:0000256" key="5">
    <source>
        <dbReference type="ARBA" id="ARBA00013170"/>
    </source>
</evidence>
<evidence type="ECO:0000313" key="18">
    <source>
        <dbReference type="EMBL" id="TBN54257.1"/>
    </source>
</evidence>
<dbReference type="GO" id="GO:0008444">
    <property type="term" value="F:CDP-diacylglycerol-glycerol-3-phosphate 3-phosphatidyltransferase activity"/>
    <property type="evidence" value="ECO:0007669"/>
    <property type="project" value="UniProtKB-EC"/>
</dbReference>
<evidence type="ECO:0000256" key="6">
    <source>
        <dbReference type="ARBA" id="ARBA00014944"/>
    </source>
</evidence>
<dbReference type="Gene3D" id="1.20.120.1760">
    <property type="match status" value="1"/>
</dbReference>
<dbReference type="EMBL" id="SIUB01000002">
    <property type="protein sequence ID" value="TBN54257.1"/>
    <property type="molecule type" value="Genomic_DNA"/>
</dbReference>
<keyword evidence="9 17" id="KW-0812">Transmembrane</keyword>
<keyword evidence="19" id="KW-1185">Reference proteome</keyword>
<comment type="pathway">
    <text evidence="3">Lipid metabolism.</text>
</comment>
<dbReference type="GO" id="GO:0046474">
    <property type="term" value="P:glycerophospholipid biosynthetic process"/>
    <property type="evidence" value="ECO:0007669"/>
    <property type="project" value="TreeGrafter"/>
</dbReference>
<dbReference type="RefSeq" id="WP_131001851.1">
    <property type="nucleotide sequence ID" value="NZ_JBHSZR010000005.1"/>
</dbReference>
<feature type="transmembrane region" description="Helical" evidence="17">
    <location>
        <begin position="87"/>
        <end position="109"/>
    </location>
</feature>
<dbReference type="PROSITE" id="PS00379">
    <property type="entry name" value="CDP_ALCOHOL_P_TRANSF"/>
    <property type="match status" value="1"/>
</dbReference>
<evidence type="ECO:0000256" key="14">
    <source>
        <dbReference type="ARBA" id="ARBA00023264"/>
    </source>
</evidence>
<keyword evidence="8 16" id="KW-0808">Transferase</keyword>
<dbReference type="InterPro" id="IPR043130">
    <property type="entry name" value="CDP-OH_PTrfase_TM_dom"/>
</dbReference>
<dbReference type="EC" id="2.7.8.5" evidence="5"/>
<dbReference type="PANTHER" id="PTHR14269">
    <property type="entry name" value="CDP-DIACYLGLYCEROL--GLYCEROL-3-PHOSPHATE 3-PHOSPHATIDYLTRANSFERASE-RELATED"/>
    <property type="match status" value="1"/>
</dbReference>
<dbReference type="InterPro" id="IPR004570">
    <property type="entry name" value="Phosphatidylglycerol_P_synth"/>
</dbReference>
<evidence type="ECO:0000256" key="16">
    <source>
        <dbReference type="RuleBase" id="RU003750"/>
    </source>
</evidence>
<evidence type="ECO:0000256" key="3">
    <source>
        <dbReference type="ARBA" id="ARBA00005189"/>
    </source>
</evidence>
<comment type="subcellular location">
    <subcellularLocation>
        <location evidence="1">Membrane</location>
        <topology evidence="1">Multi-pass membrane protein</topology>
    </subcellularLocation>
</comment>
<dbReference type="InterPro" id="IPR000462">
    <property type="entry name" value="CDP-OH_P_trans"/>
</dbReference>
<protein>
    <recommendedName>
        <fullName evidence="6">CDP-diacylglycerol--glycerol-3-phosphate 3-phosphatidyltransferase</fullName>
        <ecNumber evidence="5">2.7.8.5</ecNumber>
    </recommendedName>
</protein>
<evidence type="ECO:0000313" key="19">
    <source>
        <dbReference type="Proteomes" id="UP000291613"/>
    </source>
</evidence>
<evidence type="ECO:0000256" key="10">
    <source>
        <dbReference type="ARBA" id="ARBA00022989"/>
    </source>
</evidence>
<evidence type="ECO:0000256" key="13">
    <source>
        <dbReference type="ARBA" id="ARBA00023209"/>
    </source>
</evidence>
<feature type="transmembrane region" description="Helical" evidence="17">
    <location>
        <begin position="150"/>
        <end position="171"/>
    </location>
</feature>
<keyword evidence="7" id="KW-0444">Lipid biosynthesis</keyword>
<evidence type="ECO:0000256" key="2">
    <source>
        <dbReference type="ARBA" id="ARBA00005042"/>
    </source>
</evidence>
<dbReference type="PANTHER" id="PTHR14269:SF62">
    <property type="entry name" value="CDP-DIACYLGLYCEROL--GLYCEROL-3-PHOSPHATE 3-PHOSPHATIDYLTRANSFERASE 1, CHLOROPLASTIC"/>
    <property type="match status" value="1"/>
</dbReference>
<comment type="pathway">
    <text evidence="2">Phospholipid metabolism; phosphatidylglycerol biosynthesis; phosphatidylglycerol from CDP-diacylglycerol: step 1/2.</text>
</comment>
<evidence type="ECO:0000256" key="9">
    <source>
        <dbReference type="ARBA" id="ARBA00022692"/>
    </source>
</evidence>
<gene>
    <name evidence="18" type="ORF">EYR15_05280</name>
</gene>
<evidence type="ECO:0000256" key="17">
    <source>
        <dbReference type="SAM" id="Phobius"/>
    </source>
</evidence>
<name>A0A4Q9GR90_9HYPH</name>
<dbReference type="OrthoDB" id="9796672at2"/>
<dbReference type="Proteomes" id="UP000291613">
    <property type="component" value="Unassembled WGS sequence"/>
</dbReference>
<feature type="transmembrane region" description="Helical" evidence="17">
    <location>
        <begin position="121"/>
        <end position="144"/>
    </location>
</feature>
<feature type="transmembrane region" description="Helical" evidence="17">
    <location>
        <begin position="7"/>
        <end position="23"/>
    </location>
</feature>
<evidence type="ECO:0000256" key="11">
    <source>
        <dbReference type="ARBA" id="ARBA00023098"/>
    </source>
</evidence>
<evidence type="ECO:0000256" key="15">
    <source>
        <dbReference type="ARBA" id="ARBA00048586"/>
    </source>
</evidence>
<dbReference type="GO" id="GO:0016020">
    <property type="term" value="C:membrane"/>
    <property type="evidence" value="ECO:0007669"/>
    <property type="project" value="UniProtKB-SubCell"/>
</dbReference>
<dbReference type="InterPro" id="IPR050324">
    <property type="entry name" value="CDP-alcohol_PTase-I"/>
</dbReference>
<dbReference type="InterPro" id="IPR048254">
    <property type="entry name" value="CDP_ALCOHOL_P_TRANSF_CS"/>
</dbReference>
<comment type="similarity">
    <text evidence="4 16">Belongs to the CDP-alcohol phosphatidyltransferase class-I family.</text>
</comment>
<keyword evidence="12 17" id="KW-0472">Membrane</keyword>
<evidence type="ECO:0000256" key="4">
    <source>
        <dbReference type="ARBA" id="ARBA00010441"/>
    </source>
</evidence>
<dbReference type="AlphaFoldDB" id="A0A4Q9GR90"/>
<organism evidence="18 19">
    <name type="scientific">Hansschlegelia quercus</name>
    <dbReference type="NCBI Taxonomy" id="2528245"/>
    <lineage>
        <taxon>Bacteria</taxon>
        <taxon>Pseudomonadati</taxon>
        <taxon>Pseudomonadota</taxon>
        <taxon>Alphaproteobacteria</taxon>
        <taxon>Hyphomicrobiales</taxon>
        <taxon>Methylopilaceae</taxon>
        <taxon>Hansschlegelia</taxon>
    </lineage>
</organism>
<proteinExistence type="inferred from homology"/>
<dbReference type="Pfam" id="PF01066">
    <property type="entry name" value="CDP-OH_P_transf"/>
    <property type="match status" value="1"/>
</dbReference>
<keyword evidence="10 17" id="KW-1133">Transmembrane helix</keyword>
<evidence type="ECO:0000256" key="12">
    <source>
        <dbReference type="ARBA" id="ARBA00023136"/>
    </source>
</evidence>
<keyword evidence="13" id="KW-0594">Phospholipid biosynthesis</keyword>
<evidence type="ECO:0000256" key="1">
    <source>
        <dbReference type="ARBA" id="ARBA00004141"/>
    </source>
</evidence>